<organism evidence="1 2">
    <name type="scientific">Shewanella ulleungensis</name>
    <dbReference type="NCBI Taxonomy" id="2282699"/>
    <lineage>
        <taxon>Bacteria</taxon>
        <taxon>Pseudomonadati</taxon>
        <taxon>Pseudomonadota</taxon>
        <taxon>Gammaproteobacteria</taxon>
        <taxon>Alteromonadales</taxon>
        <taxon>Shewanellaceae</taxon>
        <taxon>Shewanella</taxon>
    </lineage>
</organism>
<reference evidence="2" key="1">
    <citation type="journal article" date="2019" name="Int. J. Syst. Evol. Microbiol.">
        <title>The Global Catalogue of Microorganisms (GCM) 10K type strain sequencing project: providing services to taxonomists for standard genome sequencing and annotation.</title>
        <authorList>
            <consortium name="The Broad Institute Genomics Platform"/>
            <consortium name="The Broad Institute Genome Sequencing Center for Infectious Disease"/>
            <person name="Wu L."/>
            <person name="Ma J."/>
        </authorList>
    </citation>
    <scope>NUCLEOTIDE SEQUENCE [LARGE SCALE GENOMIC DNA]</scope>
    <source>
        <strain evidence="2">JCM 32305</strain>
    </source>
</reference>
<accession>A0ABQ2QFT5</accession>
<dbReference type="EMBL" id="BMQW01000002">
    <property type="protein sequence ID" value="GGP78988.1"/>
    <property type="molecule type" value="Genomic_DNA"/>
</dbReference>
<comment type="caution">
    <text evidence="1">The sequence shown here is derived from an EMBL/GenBank/DDBJ whole genome shotgun (WGS) entry which is preliminary data.</text>
</comment>
<name>A0ABQ2QFT5_9GAMM</name>
<keyword evidence="2" id="KW-1185">Reference proteome</keyword>
<evidence type="ECO:0000313" key="2">
    <source>
        <dbReference type="Proteomes" id="UP000654004"/>
    </source>
</evidence>
<sequence>MDNHIGYWQPIDSKVLKVAEISKDGDNYFFSENILNKTGLDLWGKEIRPSKPTLLQNNNEKLSIMGIQPIALSPDNKKLFIGKKTYERISQQQLSEIQVKAEMDFNDAENVRLGCKKTSEKYHAESAEIRTKYRKDIKEFTRKHNELTEAYSAELKKCRAIG</sequence>
<protein>
    <submittedName>
        <fullName evidence="1">Uncharacterized protein</fullName>
    </submittedName>
</protein>
<proteinExistence type="predicted"/>
<gene>
    <name evidence="1" type="ORF">GCM10009410_09140</name>
</gene>
<dbReference type="Proteomes" id="UP000654004">
    <property type="component" value="Unassembled WGS sequence"/>
</dbReference>
<evidence type="ECO:0000313" key="1">
    <source>
        <dbReference type="EMBL" id="GGP78988.1"/>
    </source>
</evidence>